<dbReference type="Proteomes" id="UP000247755">
    <property type="component" value="Unassembled WGS sequence"/>
</dbReference>
<sequence>MVHGINIEVSVRQFYIDGGGSFYHPPVSPNDGNAAGGRDGGRFAMHRKKVLTRIIGAL</sequence>
<evidence type="ECO:0000313" key="1">
    <source>
        <dbReference type="EMBL" id="PXX32984.1"/>
    </source>
</evidence>
<dbReference type="AlphaFoldDB" id="A0A318J322"/>
<comment type="caution">
    <text evidence="1">The sequence shown here is derived from an EMBL/GenBank/DDBJ whole genome shotgun (WGS) entry which is preliminary data.</text>
</comment>
<name>A0A318J322_BURPY</name>
<organism evidence="1 2">
    <name type="scientific">Burkholderia pyrrocinia</name>
    <name type="common">Pseudomonas pyrrocinia</name>
    <dbReference type="NCBI Taxonomy" id="60550"/>
    <lineage>
        <taxon>Bacteria</taxon>
        <taxon>Pseudomonadati</taxon>
        <taxon>Pseudomonadota</taxon>
        <taxon>Betaproteobacteria</taxon>
        <taxon>Burkholderiales</taxon>
        <taxon>Burkholderiaceae</taxon>
        <taxon>Burkholderia</taxon>
        <taxon>Burkholderia cepacia complex</taxon>
    </lineage>
</organism>
<gene>
    <name evidence="1" type="ORF">NA66_101187</name>
</gene>
<protein>
    <submittedName>
        <fullName evidence="1">Uncharacterized protein</fullName>
    </submittedName>
</protein>
<reference evidence="1 2" key="1">
    <citation type="submission" date="2018-05" db="EMBL/GenBank/DDBJ databases">
        <title>Comparative genomics of bacterial root endophytes of switchgrass collected from native prairies over two seasons.</title>
        <authorList>
            <person name="Tang Y."/>
        </authorList>
    </citation>
    <scope>NUCLEOTIDE SEQUENCE [LARGE SCALE GENOMIC DNA]</scope>
    <source>
        <strain evidence="1 2">NFIX32</strain>
    </source>
</reference>
<accession>A0A318J322</accession>
<proteinExistence type="predicted"/>
<evidence type="ECO:0000313" key="2">
    <source>
        <dbReference type="Proteomes" id="UP000247755"/>
    </source>
</evidence>
<dbReference type="EMBL" id="QJJY01000011">
    <property type="protein sequence ID" value="PXX32984.1"/>
    <property type="molecule type" value="Genomic_DNA"/>
</dbReference>